<dbReference type="PROSITE" id="PS50893">
    <property type="entry name" value="ABC_TRANSPORTER_2"/>
    <property type="match status" value="1"/>
</dbReference>
<name>A0ABU8RJB7_9ACTN</name>
<feature type="non-terminal residue" evidence="9">
    <location>
        <position position="396"/>
    </location>
</feature>
<evidence type="ECO:0000256" key="2">
    <source>
        <dbReference type="ARBA" id="ARBA00022475"/>
    </source>
</evidence>
<organism evidence="9 10">
    <name type="scientific">Pseudokineococcus basanitobsidens</name>
    <dbReference type="NCBI Taxonomy" id="1926649"/>
    <lineage>
        <taxon>Bacteria</taxon>
        <taxon>Bacillati</taxon>
        <taxon>Actinomycetota</taxon>
        <taxon>Actinomycetes</taxon>
        <taxon>Kineosporiales</taxon>
        <taxon>Kineosporiaceae</taxon>
        <taxon>Pseudokineococcus</taxon>
    </lineage>
</organism>
<evidence type="ECO:0000313" key="10">
    <source>
        <dbReference type="Proteomes" id="UP001387100"/>
    </source>
</evidence>
<protein>
    <submittedName>
        <fullName evidence="9">ABC transporter ATP-binding protein</fullName>
    </submittedName>
</protein>
<evidence type="ECO:0000256" key="5">
    <source>
        <dbReference type="ARBA" id="ARBA00022967"/>
    </source>
</evidence>
<evidence type="ECO:0000313" key="9">
    <source>
        <dbReference type="EMBL" id="MEJ5945190.1"/>
    </source>
</evidence>
<feature type="domain" description="ABC transporter" evidence="8">
    <location>
        <begin position="19"/>
        <end position="252"/>
    </location>
</feature>
<evidence type="ECO:0000256" key="1">
    <source>
        <dbReference type="ARBA" id="ARBA00022448"/>
    </source>
</evidence>
<evidence type="ECO:0000256" key="6">
    <source>
        <dbReference type="ARBA" id="ARBA00023136"/>
    </source>
</evidence>
<comment type="caution">
    <text evidence="9">The sequence shown here is derived from an EMBL/GenBank/DDBJ whole genome shotgun (WGS) entry which is preliminary data.</text>
</comment>
<keyword evidence="4 9" id="KW-0067">ATP-binding</keyword>
<gene>
    <name evidence="9" type="ORF">WDZ17_07745</name>
</gene>
<keyword evidence="1" id="KW-0813">Transport</keyword>
<feature type="compositionally biased region" description="Gly residues" evidence="7">
    <location>
        <begin position="319"/>
        <end position="330"/>
    </location>
</feature>
<dbReference type="PANTHER" id="PTHR43875:SF15">
    <property type="entry name" value="TREHALOSE IMPORT ATP-BINDING PROTEIN SUGC"/>
    <property type="match status" value="1"/>
</dbReference>
<dbReference type="Gene3D" id="2.40.50.100">
    <property type="match status" value="1"/>
</dbReference>
<proteinExistence type="predicted"/>
<keyword evidence="6" id="KW-0472">Membrane</keyword>
<dbReference type="InterPro" id="IPR027417">
    <property type="entry name" value="P-loop_NTPase"/>
</dbReference>
<dbReference type="SUPFAM" id="SSF52540">
    <property type="entry name" value="P-loop containing nucleoside triphosphate hydrolases"/>
    <property type="match status" value="1"/>
</dbReference>
<dbReference type="Gene3D" id="3.40.50.300">
    <property type="entry name" value="P-loop containing nucleotide triphosphate hydrolases"/>
    <property type="match status" value="1"/>
</dbReference>
<evidence type="ECO:0000256" key="3">
    <source>
        <dbReference type="ARBA" id="ARBA00022741"/>
    </source>
</evidence>
<accession>A0ABU8RJB7</accession>
<evidence type="ECO:0000259" key="8">
    <source>
        <dbReference type="PROSITE" id="PS50893"/>
    </source>
</evidence>
<dbReference type="PROSITE" id="PS00211">
    <property type="entry name" value="ABC_TRANSPORTER_1"/>
    <property type="match status" value="1"/>
</dbReference>
<sequence>MSQTDTRPRATGAAEPKGLTLRSLRKVYSARGREPFEAVKGLDMEIRPGELVALLGPSGCGKTTTLRMVAGLETVTSGEILVGDRSIADLPPGKRDVGVGFESYALYPPLNVRENLAYGLKARKAKDAVARVEAIAERLEMTDLLDLRPAGLSSGQKQRVALARALVRNPPVLLLDEPLSHLDAAQRQRVRRELKLLQRESGYTTIVVTHDQLEALSLADRMAVMDGGVIQQLGTPDEVYDDPANLFVADFVGEPKINLVEGVVVGSGSAAEVVLGEAGSSRTGRLPTVAADVADGDRVTVGLRPQDARLERVDDRGPGEGAGEGRGAGAGGVEARVRVFEHLLEFGLATLDVPGVDGGVVVQTDPDQQYGRGERVLVSARADRVHLFDPSSGRRL</sequence>
<keyword evidence="10" id="KW-1185">Reference proteome</keyword>
<dbReference type="EMBL" id="JBBIAA010000006">
    <property type="protein sequence ID" value="MEJ5945190.1"/>
    <property type="molecule type" value="Genomic_DNA"/>
</dbReference>
<keyword evidence="5" id="KW-1278">Translocase</keyword>
<dbReference type="PANTHER" id="PTHR43875">
    <property type="entry name" value="MALTODEXTRIN IMPORT ATP-BINDING PROTEIN MSMX"/>
    <property type="match status" value="1"/>
</dbReference>
<keyword evidence="2" id="KW-1003">Cell membrane</keyword>
<dbReference type="InterPro" id="IPR017871">
    <property type="entry name" value="ABC_transporter-like_CS"/>
</dbReference>
<dbReference type="Pfam" id="PF00005">
    <property type="entry name" value="ABC_tran"/>
    <property type="match status" value="1"/>
</dbReference>
<dbReference type="InterPro" id="IPR047641">
    <property type="entry name" value="ABC_transpr_MalK/UgpC-like"/>
</dbReference>
<keyword evidence="3" id="KW-0547">Nucleotide-binding</keyword>
<evidence type="ECO:0000256" key="7">
    <source>
        <dbReference type="SAM" id="MobiDB-lite"/>
    </source>
</evidence>
<dbReference type="InterPro" id="IPR003439">
    <property type="entry name" value="ABC_transporter-like_ATP-bd"/>
</dbReference>
<dbReference type="Proteomes" id="UP001387100">
    <property type="component" value="Unassembled WGS sequence"/>
</dbReference>
<dbReference type="RefSeq" id="WP_339574572.1">
    <property type="nucleotide sequence ID" value="NZ_JBBIAA010000006.1"/>
</dbReference>
<reference evidence="9 10" key="1">
    <citation type="journal article" date="2017" name="Int. J. Syst. Evol. Microbiol.">
        <title>Pseudokineococcus basanitobsidens sp. nov., isolated from volcanic rock.</title>
        <authorList>
            <person name="Lee D.W."/>
            <person name="Park M.Y."/>
            <person name="Kim J.J."/>
            <person name="Kim B.S."/>
        </authorList>
    </citation>
    <scope>NUCLEOTIDE SEQUENCE [LARGE SCALE GENOMIC DNA]</scope>
    <source>
        <strain evidence="9 10">DSM 103726</strain>
    </source>
</reference>
<dbReference type="GO" id="GO:0005524">
    <property type="term" value="F:ATP binding"/>
    <property type="evidence" value="ECO:0007669"/>
    <property type="project" value="UniProtKB-KW"/>
</dbReference>
<feature type="region of interest" description="Disordered" evidence="7">
    <location>
        <begin position="311"/>
        <end position="330"/>
    </location>
</feature>
<dbReference type="InterPro" id="IPR008995">
    <property type="entry name" value="Mo/tungstate-bd_C_term_dom"/>
</dbReference>
<dbReference type="InterPro" id="IPR003593">
    <property type="entry name" value="AAA+_ATPase"/>
</dbReference>
<dbReference type="SMART" id="SM00382">
    <property type="entry name" value="AAA"/>
    <property type="match status" value="1"/>
</dbReference>
<evidence type="ECO:0000256" key="4">
    <source>
        <dbReference type="ARBA" id="ARBA00022840"/>
    </source>
</evidence>
<dbReference type="SUPFAM" id="SSF50331">
    <property type="entry name" value="MOP-like"/>
    <property type="match status" value="1"/>
</dbReference>